<dbReference type="Proteomes" id="UP000250003">
    <property type="component" value="Chromosome"/>
</dbReference>
<organism evidence="2 3">
    <name type="scientific">Blautia argi</name>
    <dbReference type="NCBI Taxonomy" id="1912897"/>
    <lineage>
        <taxon>Bacteria</taxon>
        <taxon>Bacillati</taxon>
        <taxon>Bacillota</taxon>
        <taxon>Clostridia</taxon>
        <taxon>Lachnospirales</taxon>
        <taxon>Lachnospiraceae</taxon>
        <taxon>Blautia</taxon>
    </lineage>
</organism>
<dbReference type="OrthoDB" id="3192849at2"/>
<dbReference type="Pfam" id="PF11823">
    <property type="entry name" value="Se_S_carrier"/>
    <property type="match status" value="1"/>
</dbReference>
<protein>
    <submittedName>
        <fullName evidence="2">DUF3343 domain-containing protein</fullName>
    </submittedName>
</protein>
<evidence type="ECO:0000313" key="3">
    <source>
        <dbReference type="Proteomes" id="UP000250003"/>
    </source>
</evidence>
<dbReference type="AlphaFoldDB" id="A0A2Z4UA53"/>
<gene>
    <name evidence="2" type="ORF">DQQ01_05385</name>
</gene>
<sequence length="84" mass="9549">MREKVMRLVLSFSTTTHAMAAEKWFQEEGLPGRLIPLPSSISAECGLAWCTDTGQKACVEKAVKEGQLQIQEIHEVELYERKER</sequence>
<dbReference type="RefSeq" id="WP_111919025.1">
    <property type="nucleotide sequence ID" value="NZ_CAUWHR010000001.1"/>
</dbReference>
<proteinExistence type="predicted"/>
<accession>A0A2Z4UA53</accession>
<name>A0A2Z4UA53_9FIRM</name>
<keyword evidence="3" id="KW-1185">Reference proteome</keyword>
<evidence type="ECO:0000313" key="2">
    <source>
        <dbReference type="EMBL" id="AWY97669.1"/>
    </source>
</evidence>
<evidence type="ECO:0000259" key="1">
    <source>
        <dbReference type="Pfam" id="PF11823"/>
    </source>
</evidence>
<feature type="domain" description="Putative Se/S carrier protein-like" evidence="1">
    <location>
        <begin position="8"/>
        <end position="75"/>
    </location>
</feature>
<dbReference type="EMBL" id="CP030280">
    <property type="protein sequence ID" value="AWY97669.1"/>
    <property type="molecule type" value="Genomic_DNA"/>
</dbReference>
<dbReference type="InterPro" id="IPR021778">
    <property type="entry name" value="Se/S_carrier-like"/>
</dbReference>
<dbReference type="KEGG" id="blau:DQQ01_05385"/>
<reference evidence="3" key="1">
    <citation type="submission" date="2018-06" db="EMBL/GenBank/DDBJ databases">
        <title>Description of Blautia argi sp. nov., a new anaerobic isolated from dog feces.</title>
        <authorList>
            <person name="Chang Y.-H."/>
            <person name="Paek J."/>
            <person name="Shin Y."/>
        </authorList>
    </citation>
    <scope>NUCLEOTIDE SEQUENCE [LARGE SCALE GENOMIC DNA]</scope>
    <source>
        <strain evidence="3">KCTC 15426</strain>
    </source>
</reference>